<dbReference type="RefSeq" id="XP_064703767.1">
    <property type="nucleotide sequence ID" value="XM_064849543.1"/>
</dbReference>
<dbReference type="InterPro" id="IPR016197">
    <property type="entry name" value="Chromo-like_dom_sf"/>
</dbReference>
<dbReference type="AlphaFoldDB" id="A0AAV9N2J1"/>
<sequence length="361" mass="39871">MPNLAYGSDDSMDDDVLKPNSSSEAKDQSNGGSNDKTESRSGRGEIDDKDHSDSDGSEGAEADEYIVEAIRSHKFIKGIAHYEVKWQGWHDKDNTYEPEENLQGALAILAKYYDSIGGVPSLKRSKSKQSLRETQPPTESPAPKKRRKRNDTSVAANEEDEGTWTPSSQNWEPQVDRIDTVEKDDSGQLLAYILFKNGRKTKIGMDKVEASLPKNTTKSPELREAPPEPYAHDTSIPLKENVLFDHSREVNTGALSSLERRYDEPSALPYGNRSLGACGPQYAPDLNIPSRQGSIQTLSAQCSNISDEEHIEEAFVAPSKLQSLECHNSITILDTLWKGAAGSRRIGFGSAVRYTYKGTMS</sequence>
<protein>
    <recommendedName>
        <fullName evidence="5">Chromo domain-containing protein</fullName>
    </recommendedName>
</protein>
<dbReference type="Gene3D" id="2.40.50.40">
    <property type="match status" value="2"/>
</dbReference>
<evidence type="ECO:0000256" key="4">
    <source>
        <dbReference type="SAM" id="MobiDB-lite"/>
    </source>
</evidence>
<proteinExistence type="predicted"/>
<dbReference type="EMBL" id="JAVRRD010000022">
    <property type="protein sequence ID" value="KAK5048309.1"/>
    <property type="molecule type" value="Genomic_DNA"/>
</dbReference>
<dbReference type="CDD" id="cd00024">
    <property type="entry name" value="CD_CSD"/>
    <property type="match status" value="1"/>
</dbReference>
<evidence type="ECO:0000259" key="5">
    <source>
        <dbReference type="PROSITE" id="PS50013"/>
    </source>
</evidence>
<evidence type="ECO:0000256" key="3">
    <source>
        <dbReference type="ARBA" id="ARBA00023242"/>
    </source>
</evidence>
<dbReference type="InterPro" id="IPR051219">
    <property type="entry name" value="Heterochromatin_chromo-domain"/>
</dbReference>
<accession>A0AAV9N2J1</accession>
<organism evidence="6 7">
    <name type="scientific">Exophiala bonariae</name>
    <dbReference type="NCBI Taxonomy" id="1690606"/>
    <lineage>
        <taxon>Eukaryota</taxon>
        <taxon>Fungi</taxon>
        <taxon>Dikarya</taxon>
        <taxon>Ascomycota</taxon>
        <taxon>Pezizomycotina</taxon>
        <taxon>Eurotiomycetes</taxon>
        <taxon>Chaetothyriomycetidae</taxon>
        <taxon>Chaetothyriales</taxon>
        <taxon>Herpotrichiellaceae</taxon>
        <taxon>Exophiala</taxon>
    </lineage>
</organism>
<feature type="region of interest" description="Disordered" evidence="4">
    <location>
        <begin position="121"/>
        <end position="174"/>
    </location>
</feature>
<keyword evidence="3" id="KW-0539">Nucleus</keyword>
<evidence type="ECO:0000313" key="7">
    <source>
        <dbReference type="Proteomes" id="UP001358417"/>
    </source>
</evidence>
<comment type="subcellular location">
    <subcellularLocation>
        <location evidence="1">Nucleus</location>
    </subcellularLocation>
</comment>
<gene>
    <name evidence="6" type="ORF">LTR84_005979</name>
</gene>
<dbReference type="SMART" id="SM00298">
    <property type="entry name" value="CHROMO"/>
    <property type="match status" value="1"/>
</dbReference>
<comment type="caution">
    <text evidence="6">The sequence shown here is derived from an EMBL/GenBank/DDBJ whole genome shotgun (WGS) entry which is preliminary data.</text>
</comment>
<name>A0AAV9N2J1_9EURO</name>
<feature type="compositionally biased region" description="Basic and acidic residues" evidence="4">
    <location>
        <begin position="35"/>
        <end position="54"/>
    </location>
</feature>
<feature type="domain" description="Chromo" evidence="5">
    <location>
        <begin position="65"/>
        <end position="114"/>
    </location>
</feature>
<evidence type="ECO:0000256" key="2">
    <source>
        <dbReference type="ARBA" id="ARBA00011353"/>
    </source>
</evidence>
<dbReference type="GeneID" id="89974153"/>
<evidence type="ECO:0000256" key="1">
    <source>
        <dbReference type="ARBA" id="ARBA00004123"/>
    </source>
</evidence>
<dbReference type="GO" id="GO:0006338">
    <property type="term" value="P:chromatin remodeling"/>
    <property type="evidence" value="ECO:0007669"/>
    <property type="project" value="UniProtKB-ARBA"/>
</dbReference>
<keyword evidence="7" id="KW-1185">Reference proteome</keyword>
<dbReference type="InterPro" id="IPR023780">
    <property type="entry name" value="Chromo_domain"/>
</dbReference>
<dbReference type="Proteomes" id="UP001358417">
    <property type="component" value="Unassembled WGS sequence"/>
</dbReference>
<dbReference type="PROSITE" id="PS50013">
    <property type="entry name" value="CHROMO_2"/>
    <property type="match status" value="1"/>
</dbReference>
<dbReference type="PANTHER" id="PTHR22812">
    <property type="entry name" value="CHROMOBOX PROTEIN"/>
    <property type="match status" value="1"/>
</dbReference>
<comment type="subunit">
    <text evidence="2">Component of the NuA4 histone acetyltransferase complex.</text>
</comment>
<evidence type="ECO:0000313" key="6">
    <source>
        <dbReference type="EMBL" id="KAK5048309.1"/>
    </source>
</evidence>
<reference evidence="6 7" key="1">
    <citation type="submission" date="2023-08" db="EMBL/GenBank/DDBJ databases">
        <title>Black Yeasts Isolated from many extreme environments.</title>
        <authorList>
            <person name="Coleine C."/>
            <person name="Stajich J.E."/>
            <person name="Selbmann L."/>
        </authorList>
    </citation>
    <scope>NUCLEOTIDE SEQUENCE [LARGE SCALE GENOMIC DNA]</scope>
    <source>
        <strain evidence="6 7">CCFEE 5792</strain>
    </source>
</reference>
<dbReference type="SUPFAM" id="SSF54160">
    <property type="entry name" value="Chromo domain-like"/>
    <property type="match status" value="2"/>
</dbReference>
<dbReference type="Pfam" id="PF00385">
    <property type="entry name" value="Chromo"/>
    <property type="match status" value="1"/>
</dbReference>
<feature type="region of interest" description="Disordered" evidence="4">
    <location>
        <begin position="209"/>
        <end position="234"/>
    </location>
</feature>
<dbReference type="GO" id="GO:0005634">
    <property type="term" value="C:nucleus"/>
    <property type="evidence" value="ECO:0007669"/>
    <property type="project" value="UniProtKB-SubCell"/>
</dbReference>
<dbReference type="InterPro" id="IPR000953">
    <property type="entry name" value="Chromo/chromo_shadow_dom"/>
</dbReference>
<feature type="region of interest" description="Disordered" evidence="4">
    <location>
        <begin position="1"/>
        <end position="61"/>
    </location>
</feature>
<feature type="compositionally biased region" description="Polar residues" evidence="4">
    <location>
        <begin position="19"/>
        <end position="34"/>
    </location>
</feature>